<sequence length="311" mass="34058">MSRSVLVCGATGKQGGAVIRCLIKENADLEILAVTRDASSASAQKLLELSTRVKLVQGNLADPSKLLETAQAAASTPVWGVFSVQVPMGFGQGGGGELGQGKALVDASLNAGVKLFVYTSVDRGGESSSESPTDIPHFRSKHLIEQHLMNSTRNAGGNMDWVILRPVAFMENFTDDFLGRAFLTAWRQAVKDKPLQLVAVSDIGFFGAQAFLYPEQYRGRGISLAGDEMTLDQLAKVFKEETGKDVQFTNSIVGSLLMWAVKDFGRMFKWFYDVGYGADIKTLREMHPGLKDFRTWLRQESQFSKLTKSQS</sequence>
<dbReference type="EMBL" id="JANBVO010000050">
    <property type="protein sequence ID" value="KAJ9133426.1"/>
    <property type="molecule type" value="Genomic_DNA"/>
</dbReference>
<dbReference type="Gene3D" id="3.40.50.720">
    <property type="entry name" value="NAD(P)-binding Rossmann-like Domain"/>
    <property type="match status" value="1"/>
</dbReference>
<dbReference type="SUPFAM" id="SSF51735">
    <property type="entry name" value="NAD(P)-binding Rossmann-fold domains"/>
    <property type="match status" value="1"/>
</dbReference>
<dbReference type="AlphaFoldDB" id="A0AA38RDP8"/>
<evidence type="ECO:0000313" key="5">
    <source>
        <dbReference type="Proteomes" id="UP001174694"/>
    </source>
</evidence>
<organism evidence="4 5">
    <name type="scientific">Pleurostoma richardsiae</name>
    <dbReference type="NCBI Taxonomy" id="41990"/>
    <lineage>
        <taxon>Eukaryota</taxon>
        <taxon>Fungi</taxon>
        <taxon>Dikarya</taxon>
        <taxon>Ascomycota</taxon>
        <taxon>Pezizomycotina</taxon>
        <taxon>Sordariomycetes</taxon>
        <taxon>Sordariomycetidae</taxon>
        <taxon>Calosphaeriales</taxon>
        <taxon>Pleurostomataceae</taxon>
        <taxon>Pleurostoma</taxon>
    </lineage>
</organism>
<comment type="similarity">
    <text evidence="1">Belongs to the NmrA-type oxidoreductase family.</text>
</comment>
<evidence type="ECO:0000259" key="3">
    <source>
        <dbReference type="Pfam" id="PF05368"/>
    </source>
</evidence>
<evidence type="ECO:0000313" key="4">
    <source>
        <dbReference type="EMBL" id="KAJ9133426.1"/>
    </source>
</evidence>
<accession>A0AA38RDP8</accession>
<gene>
    <name evidence="4" type="ORF">NKR23_g10727</name>
</gene>
<dbReference type="PANTHER" id="PTHR42748:SF7">
    <property type="entry name" value="NMRA LIKE REDOX SENSOR 1-RELATED"/>
    <property type="match status" value="1"/>
</dbReference>
<dbReference type="Proteomes" id="UP001174694">
    <property type="component" value="Unassembled WGS sequence"/>
</dbReference>
<proteinExistence type="inferred from homology"/>
<dbReference type="InterPro" id="IPR051164">
    <property type="entry name" value="NmrA-like_oxidored"/>
</dbReference>
<dbReference type="InterPro" id="IPR036291">
    <property type="entry name" value="NAD(P)-bd_dom_sf"/>
</dbReference>
<dbReference type="Pfam" id="PF05368">
    <property type="entry name" value="NmrA"/>
    <property type="match status" value="1"/>
</dbReference>
<comment type="caution">
    <text evidence="4">The sequence shown here is derived from an EMBL/GenBank/DDBJ whole genome shotgun (WGS) entry which is preliminary data.</text>
</comment>
<dbReference type="Gene3D" id="3.90.25.10">
    <property type="entry name" value="UDP-galactose 4-epimerase, domain 1"/>
    <property type="match status" value="1"/>
</dbReference>
<evidence type="ECO:0000256" key="1">
    <source>
        <dbReference type="ARBA" id="ARBA00006328"/>
    </source>
</evidence>
<reference evidence="4" key="1">
    <citation type="submission" date="2022-07" db="EMBL/GenBank/DDBJ databases">
        <title>Fungi with potential for degradation of polypropylene.</title>
        <authorList>
            <person name="Gostincar C."/>
        </authorList>
    </citation>
    <scope>NUCLEOTIDE SEQUENCE</scope>
    <source>
        <strain evidence="4">EXF-13308</strain>
    </source>
</reference>
<keyword evidence="2" id="KW-0521">NADP</keyword>
<dbReference type="GO" id="GO:0005634">
    <property type="term" value="C:nucleus"/>
    <property type="evidence" value="ECO:0007669"/>
    <property type="project" value="TreeGrafter"/>
</dbReference>
<feature type="domain" description="NmrA-like" evidence="3">
    <location>
        <begin position="2"/>
        <end position="280"/>
    </location>
</feature>
<protein>
    <submittedName>
        <fullName evidence="4">NmrA-like family protein</fullName>
    </submittedName>
</protein>
<evidence type="ECO:0000256" key="2">
    <source>
        <dbReference type="ARBA" id="ARBA00022857"/>
    </source>
</evidence>
<dbReference type="PANTHER" id="PTHR42748">
    <property type="entry name" value="NITROGEN METABOLITE REPRESSION PROTEIN NMRA FAMILY MEMBER"/>
    <property type="match status" value="1"/>
</dbReference>
<dbReference type="InterPro" id="IPR008030">
    <property type="entry name" value="NmrA-like"/>
</dbReference>
<name>A0AA38RDP8_9PEZI</name>
<keyword evidence="5" id="KW-1185">Reference proteome</keyword>